<evidence type="ECO:0000256" key="1">
    <source>
        <dbReference type="ARBA" id="ARBA00004442"/>
    </source>
</evidence>
<dbReference type="Pfam" id="PF00691">
    <property type="entry name" value="OmpA"/>
    <property type="match status" value="1"/>
</dbReference>
<dbReference type="PANTHER" id="PTHR30329:SF21">
    <property type="entry name" value="LIPOPROTEIN YIAD-RELATED"/>
    <property type="match status" value="1"/>
</dbReference>
<protein>
    <submittedName>
        <fullName evidence="6">OmpA family protein</fullName>
    </submittedName>
</protein>
<evidence type="ECO:0000313" key="6">
    <source>
        <dbReference type="EMBL" id="MBI6118486.1"/>
    </source>
</evidence>
<keyword evidence="2 4" id="KW-0472">Membrane</keyword>
<evidence type="ECO:0000259" key="5">
    <source>
        <dbReference type="PROSITE" id="PS51123"/>
    </source>
</evidence>
<evidence type="ECO:0000256" key="2">
    <source>
        <dbReference type="ARBA" id="ARBA00023136"/>
    </source>
</evidence>
<dbReference type="PRINTS" id="PR01021">
    <property type="entry name" value="OMPADOMAIN"/>
</dbReference>
<dbReference type="RefSeq" id="WP_198637465.1">
    <property type="nucleotide sequence ID" value="NZ_JAEHNY010000001.1"/>
</dbReference>
<sequence>MGHFLKIIMVFLAIFLVSLNFYGQSTRQQIAKGSYVINMGVTPQTAENSLQAYGLLYTLLKNQKLEVKWVINPNKLKDGTDFTYGGKNFKGGTFIIPVSYITEDVKKLITTWEEKGIVGLFLEEDIQVPVFTSLSIAPQWTLDRENGYIAVPFFKAANIPEQAYGGNDSRNWKTPKDLGVCDDIFVMPHADPRFHSHKNLYVWNRKYKGAIWAGCHAVSILENLTGNIKSEDSDSTAFIQLNFLSAGFPGAQSAGLIPYRKHSHGTPPFQNLFPADPVAQYMGSPDKAHLNGSERIFLPKKINRWRKETKKIVIDADAPDIPEISEDTAIITAYGHAYGNPKNGLVMYQAGHSIYGENPENIAAIRAFFNWSFYAAEVKRRENALEFKNSKGVPILDTKVGDDLITALKLNPIHFDLDKAEIRLADKPALDSIADFMKDHPALLLDIRSHTDSRANDVYNLQLSEKRVKATIQYLIEKGISGSRISGRGYGETALLNHCGNNTECNEAEHRKNRRSEFILSINCDVYSRKGF</sequence>
<keyword evidence="3" id="KW-0998">Cell outer membrane</keyword>
<comment type="subcellular location">
    <subcellularLocation>
        <location evidence="1">Cell outer membrane</location>
    </subcellularLocation>
</comment>
<dbReference type="InterPro" id="IPR050330">
    <property type="entry name" value="Bact_OuterMem_StrucFunc"/>
</dbReference>
<dbReference type="InterPro" id="IPR036737">
    <property type="entry name" value="OmpA-like_sf"/>
</dbReference>
<dbReference type="CDD" id="cd07185">
    <property type="entry name" value="OmpA_C-like"/>
    <property type="match status" value="1"/>
</dbReference>
<dbReference type="PANTHER" id="PTHR30329">
    <property type="entry name" value="STATOR ELEMENT OF FLAGELLAR MOTOR COMPLEX"/>
    <property type="match status" value="1"/>
</dbReference>
<organism evidence="6 7">
    <name type="scientific">Salegentibacter maritimus</name>
    <dbReference type="NCBI Taxonomy" id="2794347"/>
    <lineage>
        <taxon>Bacteria</taxon>
        <taxon>Pseudomonadati</taxon>
        <taxon>Bacteroidota</taxon>
        <taxon>Flavobacteriia</taxon>
        <taxon>Flavobacteriales</taxon>
        <taxon>Flavobacteriaceae</taxon>
        <taxon>Salegentibacter</taxon>
    </lineage>
</organism>
<dbReference type="EMBL" id="JAEHNY010000001">
    <property type="protein sequence ID" value="MBI6118486.1"/>
    <property type="molecule type" value="Genomic_DNA"/>
</dbReference>
<name>A0ABS0TBR1_9FLAO</name>
<dbReference type="InterPro" id="IPR006665">
    <property type="entry name" value="OmpA-like"/>
</dbReference>
<dbReference type="PROSITE" id="PS51123">
    <property type="entry name" value="OMPA_2"/>
    <property type="match status" value="1"/>
</dbReference>
<dbReference type="Proteomes" id="UP000635665">
    <property type="component" value="Unassembled WGS sequence"/>
</dbReference>
<keyword evidence="7" id="KW-1185">Reference proteome</keyword>
<dbReference type="SUPFAM" id="SSF103088">
    <property type="entry name" value="OmpA-like"/>
    <property type="match status" value="1"/>
</dbReference>
<gene>
    <name evidence="6" type="ORF">I6U50_00435</name>
</gene>
<evidence type="ECO:0000313" key="7">
    <source>
        <dbReference type="Proteomes" id="UP000635665"/>
    </source>
</evidence>
<dbReference type="Gene3D" id="3.30.1330.60">
    <property type="entry name" value="OmpA-like domain"/>
    <property type="match status" value="1"/>
</dbReference>
<feature type="domain" description="OmpA-like" evidence="5">
    <location>
        <begin position="402"/>
        <end position="524"/>
    </location>
</feature>
<proteinExistence type="predicted"/>
<dbReference type="InterPro" id="IPR006664">
    <property type="entry name" value="OMP_bac"/>
</dbReference>
<evidence type="ECO:0000256" key="4">
    <source>
        <dbReference type="PROSITE-ProRule" id="PRU00473"/>
    </source>
</evidence>
<reference evidence="6 7" key="1">
    <citation type="submission" date="2020-12" db="EMBL/GenBank/DDBJ databases">
        <title>Salegentibacter orientalis sp. nov., isolated from costal sediment.</title>
        <authorList>
            <person name="Lian F.-B."/>
        </authorList>
    </citation>
    <scope>NUCLEOTIDE SEQUENCE [LARGE SCALE GENOMIC DNA]</scope>
    <source>
        <strain evidence="6 7">F60176</strain>
    </source>
</reference>
<comment type="caution">
    <text evidence="6">The sequence shown here is derived from an EMBL/GenBank/DDBJ whole genome shotgun (WGS) entry which is preliminary data.</text>
</comment>
<accession>A0ABS0TBR1</accession>
<evidence type="ECO:0000256" key="3">
    <source>
        <dbReference type="ARBA" id="ARBA00023237"/>
    </source>
</evidence>